<keyword evidence="3" id="KW-0175">Coiled coil</keyword>
<reference evidence="7" key="1">
    <citation type="submission" date="2021-02" db="EMBL/GenBank/DDBJ databases">
        <authorList>
            <person name="Steward A R."/>
        </authorList>
    </citation>
    <scope>NUCLEOTIDE SEQUENCE</scope>
</reference>
<evidence type="ECO:0000256" key="1">
    <source>
        <dbReference type="ARBA" id="ARBA00004211"/>
    </source>
</evidence>
<dbReference type="AlphaFoldDB" id="A0A821YF21"/>
<dbReference type="Gene3D" id="1.20.58.70">
    <property type="match status" value="1"/>
</dbReference>
<sequence length="293" mass="33117">MTCKDRLTELRRIASSAAGSSESEPFDVEGGEALPPPAQHQQIQEIIIEVERTRAWINDIIQNTLHIRRLHSDPTYHTNTVLQERVDSLITASNAIGLKVCGALRQLEERCKSAGSAAAGRITRLQYAVTRRLYADALEDHHRVLQLLRDHQLRLLHDQIRLTNLSITDEECERLLDSNNISFFVDNVEAETAQARLALREAEVRRDDLARVEEALKNVRDLFLNLAHLIAAQQEQVDSVEYYALQATERVEYGGQELLKGTVSRRKAKKKKLGLILCLTSGFLIVLLVLIIT</sequence>
<feature type="transmembrane region" description="Helical" evidence="5">
    <location>
        <begin position="273"/>
        <end position="292"/>
    </location>
</feature>
<keyword evidence="5" id="KW-1133">Transmembrane helix</keyword>
<evidence type="ECO:0000313" key="7">
    <source>
        <dbReference type="EMBL" id="CAF4953175.1"/>
    </source>
</evidence>
<accession>A0A821YF21</accession>
<keyword evidence="5" id="KW-0812">Transmembrane</keyword>
<evidence type="ECO:0000256" key="5">
    <source>
        <dbReference type="SAM" id="Phobius"/>
    </source>
</evidence>
<comment type="caution">
    <text evidence="7">The sequence shown here is derived from an EMBL/GenBank/DDBJ whole genome shotgun (WGS) entry which is preliminary data.</text>
</comment>
<dbReference type="InterPro" id="IPR000727">
    <property type="entry name" value="T_SNARE_dom"/>
</dbReference>
<dbReference type="Gene3D" id="1.20.5.110">
    <property type="match status" value="1"/>
</dbReference>
<dbReference type="GO" id="GO:0006887">
    <property type="term" value="P:exocytosis"/>
    <property type="evidence" value="ECO:0007669"/>
    <property type="project" value="TreeGrafter"/>
</dbReference>
<evidence type="ECO:0000256" key="3">
    <source>
        <dbReference type="SAM" id="Coils"/>
    </source>
</evidence>
<dbReference type="GO" id="GO:0005886">
    <property type="term" value="C:plasma membrane"/>
    <property type="evidence" value="ECO:0007669"/>
    <property type="project" value="TreeGrafter"/>
</dbReference>
<dbReference type="SUPFAM" id="SSF47661">
    <property type="entry name" value="t-snare proteins"/>
    <property type="match status" value="1"/>
</dbReference>
<comment type="subcellular location">
    <subcellularLocation>
        <location evidence="1">Membrane</location>
        <topology evidence="1">Single-pass type IV membrane protein</topology>
    </subcellularLocation>
</comment>
<dbReference type="GO" id="GO:0000149">
    <property type="term" value="F:SNARE binding"/>
    <property type="evidence" value="ECO:0007669"/>
    <property type="project" value="TreeGrafter"/>
</dbReference>
<dbReference type="Proteomes" id="UP000663880">
    <property type="component" value="Unassembled WGS sequence"/>
</dbReference>
<name>A0A821YF21_9NEOP</name>
<keyword evidence="8" id="KW-1185">Reference proteome</keyword>
<dbReference type="GO" id="GO:0012505">
    <property type="term" value="C:endomembrane system"/>
    <property type="evidence" value="ECO:0007669"/>
    <property type="project" value="TreeGrafter"/>
</dbReference>
<dbReference type="PANTHER" id="PTHR19957">
    <property type="entry name" value="SYNTAXIN"/>
    <property type="match status" value="1"/>
</dbReference>
<dbReference type="InterPro" id="IPR010989">
    <property type="entry name" value="SNARE"/>
</dbReference>
<comment type="similarity">
    <text evidence="2">Belongs to the syntaxin family.</text>
</comment>
<feature type="domain" description="T-SNARE coiled-coil homology" evidence="6">
    <location>
        <begin position="205"/>
        <end position="261"/>
    </location>
</feature>
<dbReference type="GO" id="GO:0048278">
    <property type="term" value="P:vesicle docking"/>
    <property type="evidence" value="ECO:0007669"/>
    <property type="project" value="TreeGrafter"/>
</dbReference>
<feature type="coiled-coil region" evidence="3">
    <location>
        <begin position="185"/>
        <end position="219"/>
    </location>
</feature>
<dbReference type="GO" id="GO:0006886">
    <property type="term" value="P:intracellular protein transport"/>
    <property type="evidence" value="ECO:0007669"/>
    <property type="project" value="InterPro"/>
</dbReference>
<dbReference type="GO" id="GO:0031201">
    <property type="term" value="C:SNARE complex"/>
    <property type="evidence" value="ECO:0007669"/>
    <property type="project" value="TreeGrafter"/>
</dbReference>
<evidence type="ECO:0000259" key="6">
    <source>
        <dbReference type="PROSITE" id="PS50192"/>
    </source>
</evidence>
<proteinExistence type="inferred from homology"/>
<dbReference type="InterPro" id="IPR006012">
    <property type="entry name" value="Syntaxin/epimorphin_CS"/>
</dbReference>
<protein>
    <recommendedName>
        <fullName evidence="6">t-SNARE coiled-coil homology domain-containing protein</fullName>
    </recommendedName>
</protein>
<dbReference type="PANTHER" id="PTHR19957:SF19">
    <property type="entry name" value="SYNTAXIN-4"/>
    <property type="match status" value="1"/>
</dbReference>
<feature type="region of interest" description="Disordered" evidence="4">
    <location>
        <begin position="14"/>
        <end position="39"/>
    </location>
</feature>
<dbReference type="PROSITE" id="PS50192">
    <property type="entry name" value="T_SNARE"/>
    <property type="match status" value="1"/>
</dbReference>
<evidence type="ECO:0000256" key="4">
    <source>
        <dbReference type="SAM" id="MobiDB-lite"/>
    </source>
</evidence>
<dbReference type="InterPro" id="IPR045242">
    <property type="entry name" value="Syntaxin"/>
</dbReference>
<organism evidence="7 8">
    <name type="scientific">Pieris macdunnoughi</name>
    <dbReference type="NCBI Taxonomy" id="345717"/>
    <lineage>
        <taxon>Eukaryota</taxon>
        <taxon>Metazoa</taxon>
        <taxon>Ecdysozoa</taxon>
        <taxon>Arthropoda</taxon>
        <taxon>Hexapoda</taxon>
        <taxon>Insecta</taxon>
        <taxon>Pterygota</taxon>
        <taxon>Neoptera</taxon>
        <taxon>Endopterygota</taxon>
        <taxon>Lepidoptera</taxon>
        <taxon>Glossata</taxon>
        <taxon>Ditrysia</taxon>
        <taxon>Papilionoidea</taxon>
        <taxon>Pieridae</taxon>
        <taxon>Pierinae</taxon>
        <taxon>Pieris</taxon>
    </lineage>
</organism>
<dbReference type="EMBL" id="CAJOBZ010000075">
    <property type="protein sequence ID" value="CAF4953175.1"/>
    <property type="molecule type" value="Genomic_DNA"/>
</dbReference>
<dbReference type="OrthoDB" id="10255013at2759"/>
<dbReference type="GO" id="GO:0006906">
    <property type="term" value="P:vesicle fusion"/>
    <property type="evidence" value="ECO:0007669"/>
    <property type="project" value="TreeGrafter"/>
</dbReference>
<dbReference type="PROSITE" id="PS00914">
    <property type="entry name" value="SYNTAXIN"/>
    <property type="match status" value="1"/>
</dbReference>
<evidence type="ECO:0000256" key="2">
    <source>
        <dbReference type="ARBA" id="ARBA00009063"/>
    </source>
</evidence>
<evidence type="ECO:0000313" key="8">
    <source>
        <dbReference type="Proteomes" id="UP000663880"/>
    </source>
</evidence>
<feature type="compositionally biased region" description="Low complexity" evidence="4">
    <location>
        <begin position="14"/>
        <end position="23"/>
    </location>
</feature>
<dbReference type="GO" id="GO:0005484">
    <property type="term" value="F:SNAP receptor activity"/>
    <property type="evidence" value="ECO:0007669"/>
    <property type="project" value="InterPro"/>
</dbReference>
<gene>
    <name evidence="7" type="ORF">PMACD_LOCUS15901</name>
</gene>
<keyword evidence="5" id="KW-0472">Membrane</keyword>